<dbReference type="PANTHER" id="PTHR24353">
    <property type="entry name" value="CYCLIC NUCLEOTIDE-DEPENDENT PROTEIN KINASE"/>
    <property type="match status" value="1"/>
</dbReference>
<feature type="domain" description="Protein kinase" evidence="9">
    <location>
        <begin position="40"/>
        <end position="295"/>
    </location>
</feature>
<proteinExistence type="inferred from homology"/>
<evidence type="ECO:0000256" key="3">
    <source>
        <dbReference type="ARBA" id="ARBA00022679"/>
    </source>
</evidence>
<dbReference type="PROSITE" id="PS50011">
    <property type="entry name" value="PROTEIN_KINASE_DOM"/>
    <property type="match status" value="1"/>
</dbReference>
<protein>
    <submittedName>
        <fullName evidence="10">Protein kinase X-linked</fullName>
    </submittedName>
</protein>
<evidence type="ECO:0000313" key="10">
    <source>
        <dbReference type="Ensembl" id="ENSEBUP00000009617.1"/>
    </source>
</evidence>
<feature type="binding site" evidence="7">
    <location>
        <position position="70"/>
    </location>
    <ligand>
        <name>ATP</name>
        <dbReference type="ChEBI" id="CHEBI:30616"/>
    </ligand>
</feature>
<dbReference type="AlphaFoldDB" id="A0A8C4WS67"/>
<reference evidence="10" key="1">
    <citation type="submission" date="2025-08" db="UniProtKB">
        <authorList>
            <consortium name="Ensembl"/>
        </authorList>
    </citation>
    <scope>IDENTIFICATION</scope>
</reference>
<dbReference type="SMART" id="SM00220">
    <property type="entry name" value="S_TKc"/>
    <property type="match status" value="1"/>
</dbReference>
<dbReference type="FunFam" id="1.10.510.10:FF:000005">
    <property type="entry name" value="cAMP-dependent protein kinase catalytic subunit alpha"/>
    <property type="match status" value="1"/>
</dbReference>
<dbReference type="GO" id="GO:0005952">
    <property type="term" value="C:cAMP-dependent protein kinase complex"/>
    <property type="evidence" value="ECO:0007669"/>
    <property type="project" value="TreeGrafter"/>
</dbReference>
<accession>A0A8C4WS67</accession>
<dbReference type="Proteomes" id="UP000694388">
    <property type="component" value="Unplaced"/>
</dbReference>
<organism evidence="10 11">
    <name type="scientific">Eptatretus burgeri</name>
    <name type="common">Inshore hagfish</name>
    <dbReference type="NCBI Taxonomy" id="7764"/>
    <lineage>
        <taxon>Eukaryota</taxon>
        <taxon>Metazoa</taxon>
        <taxon>Chordata</taxon>
        <taxon>Craniata</taxon>
        <taxon>Vertebrata</taxon>
        <taxon>Cyclostomata</taxon>
        <taxon>Myxini</taxon>
        <taxon>Myxiniformes</taxon>
        <taxon>Myxinidae</taxon>
        <taxon>Eptatretinae</taxon>
        <taxon>Eptatretus</taxon>
    </lineage>
</organism>
<dbReference type="Pfam" id="PF00069">
    <property type="entry name" value="Pkinase"/>
    <property type="match status" value="1"/>
</dbReference>
<dbReference type="InterPro" id="IPR017441">
    <property type="entry name" value="Protein_kinase_ATP_BS"/>
</dbReference>
<dbReference type="GO" id="GO:0005829">
    <property type="term" value="C:cytosol"/>
    <property type="evidence" value="ECO:0007669"/>
    <property type="project" value="TreeGrafter"/>
</dbReference>
<dbReference type="PANTHER" id="PTHR24353:SF37">
    <property type="entry name" value="CAMP-DEPENDENT PROTEIN KINASE CATALYTIC SUBUNIT PRKX"/>
    <property type="match status" value="1"/>
</dbReference>
<evidence type="ECO:0000256" key="8">
    <source>
        <dbReference type="RuleBase" id="RU000304"/>
    </source>
</evidence>
<keyword evidence="2 8" id="KW-0723">Serine/threonine-protein kinase</keyword>
<evidence type="ECO:0000256" key="5">
    <source>
        <dbReference type="ARBA" id="ARBA00022777"/>
    </source>
</evidence>
<dbReference type="PROSITE" id="PS00107">
    <property type="entry name" value="PROTEIN_KINASE_ATP"/>
    <property type="match status" value="1"/>
</dbReference>
<dbReference type="Ensembl" id="ENSEBUT00000010145.1">
    <property type="protein sequence ID" value="ENSEBUP00000009617.1"/>
    <property type="gene ID" value="ENSEBUG00000006172.1"/>
</dbReference>
<keyword evidence="11" id="KW-1185">Reference proteome</keyword>
<dbReference type="PROSITE" id="PS00108">
    <property type="entry name" value="PROTEIN_KINASE_ST"/>
    <property type="match status" value="1"/>
</dbReference>
<evidence type="ECO:0000259" key="9">
    <source>
        <dbReference type="PROSITE" id="PS50011"/>
    </source>
</evidence>
<evidence type="ECO:0000256" key="7">
    <source>
        <dbReference type="PROSITE-ProRule" id="PRU10141"/>
    </source>
</evidence>
<dbReference type="InterPro" id="IPR008271">
    <property type="entry name" value="Ser/Thr_kinase_AS"/>
</dbReference>
<dbReference type="Gene3D" id="3.30.200.20">
    <property type="entry name" value="Phosphorylase Kinase, domain 1"/>
    <property type="match status" value="1"/>
</dbReference>
<sequence>MASTKVALRRGLLESELREPAMEAKECARDESRTFSLDALETAATIGTGTFGRVLLVRERGGEQRWLALKKMSIADVRKLRQEQHVRNEKEALMEARHPFIVTLFWTHHDTRFLYMLMEYAPGGELFSYLRNLGHFCDSYSRFYAAEVVCALEFLHSHCIVYRDLKPENILLDSHGHIKLTDFGFSKKLREKTYTLCGTPEYLAPEVIQSQGHDTAVDWWALGILAFEMLSGHPPFFDDNPFGTYQKILACRIDFPKHIDIYARDIIRKLLVINRDRRLGNMKNGVEDVKKHVWFKNIDWSLVLDRKLTVRPASAPLSHLIHYIFFGHPILFSFPLRVVIRVPLF</sequence>
<evidence type="ECO:0000256" key="1">
    <source>
        <dbReference type="ARBA" id="ARBA00007115"/>
    </source>
</evidence>
<dbReference type="GO" id="GO:0004691">
    <property type="term" value="F:cAMP-dependent protein kinase activity"/>
    <property type="evidence" value="ECO:0007669"/>
    <property type="project" value="TreeGrafter"/>
</dbReference>
<dbReference type="Gene3D" id="1.10.510.10">
    <property type="entry name" value="Transferase(Phosphotransferase) domain 1"/>
    <property type="match status" value="1"/>
</dbReference>
<dbReference type="GeneTree" id="ENSGT00940000159832"/>
<dbReference type="InterPro" id="IPR000719">
    <property type="entry name" value="Prot_kinase_dom"/>
</dbReference>
<dbReference type="InterPro" id="IPR011009">
    <property type="entry name" value="Kinase-like_dom_sf"/>
</dbReference>
<comment type="similarity">
    <text evidence="1">Belongs to the protein kinase superfamily. AGC Ser/Thr protein kinase family. cAMP subfamily.</text>
</comment>
<evidence type="ECO:0000256" key="2">
    <source>
        <dbReference type="ARBA" id="ARBA00022527"/>
    </source>
</evidence>
<keyword evidence="4 7" id="KW-0547">Nucleotide-binding</keyword>
<reference evidence="10" key="2">
    <citation type="submission" date="2025-09" db="UniProtKB">
        <authorList>
            <consortium name="Ensembl"/>
        </authorList>
    </citation>
    <scope>IDENTIFICATION</scope>
</reference>
<keyword evidence="5" id="KW-0418">Kinase</keyword>
<keyword evidence="3" id="KW-0808">Transferase</keyword>
<dbReference type="GO" id="GO:0005524">
    <property type="term" value="F:ATP binding"/>
    <property type="evidence" value="ECO:0007669"/>
    <property type="project" value="UniProtKB-UniRule"/>
</dbReference>
<evidence type="ECO:0000256" key="4">
    <source>
        <dbReference type="ARBA" id="ARBA00022741"/>
    </source>
</evidence>
<keyword evidence="6 7" id="KW-0067">ATP-binding</keyword>
<name>A0A8C4WS67_EPTBU</name>
<evidence type="ECO:0000313" key="11">
    <source>
        <dbReference type="Proteomes" id="UP000694388"/>
    </source>
</evidence>
<evidence type="ECO:0000256" key="6">
    <source>
        <dbReference type="ARBA" id="ARBA00022840"/>
    </source>
</evidence>
<dbReference type="SUPFAM" id="SSF56112">
    <property type="entry name" value="Protein kinase-like (PK-like)"/>
    <property type="match status" value="1"/>
</dbReference>